<evidence type="ECO:0000256" key="8">
    <source>
        <dbReference type="ARBA" id="ARBA00048668"/>
    </source>
</evidence>
<dbReference type="PANTHER" id="PTHR11098:SF8">
    <property type="entry name" value="NICOTINATE PHOSPHORIBOSYLTRANSFERASE PNCB1"/>
    <property type="match status" value="1"/>
</dbReference>
<dbReference type="Proteomes" id="UP000029015">
    <property type="component" value="Unassembled WGS sequence"/>
</dbReference>
<dbReference type="InterPro" id="IPR041525">
    <property type="entry name" value="N/Namide_PRibTrfase"/>
</dbReference>
<gene>
    <name evidence="13" type="ORF">BACT_1295</name>
</gene>
<comment type="similarity">
    <text evidence="2 9">Belongs to the NAPRTase family.</text>
</comment>
<evidence type="ECO:0000256" key="2">
    <source>
        <dbReference type="ARBA" id="ARBA00010897"/>
    </source>
</evidence>
<dbReference type="GO" id="GO:0005829">
    <property type="term" value="C:cytosol"/>
    <property type="evidence" value="ECO:0007669"/>
    <property type="project" value="TreeGrafter"/>
</dbReference>
<keyword evidence="4" id="KW-0597">Phosphoprotein</keyword>
<proteinExistence type="inferred from homology"/>
<dbReference type="GO" id="GO:0034355">
    <property type="term" value="P:NAD+ biosynthetic process via the salvage pathway"/>
    <property type="evidence" value="ECO:0007669"/>
    <property type="project" value="TreeGrafter"/>
</dbReference>
<keyword evidence="6 9" id="KW-0662">Pyridine nucleotide biosynthesis</keyword>
<evidence type="ECO:0000259" key="12">
    <source>
        <dbReference type="Pfam" id="PF17767"/>
    </source>
</evidence>
<evidence type="ECO:0000256" key="7">
    <source>
        <dbReference type="ARBA" id="ARBA00022679"/>
    </source>
</evidence>
<dbReference type="NCBIfam" id="NF006698">
    <property type="entry name" value="PRK09243.1-5"/>
    <property type="match status" value="1"/>
</dbReference>
<comment type="pathway">
    <text evidence="1 9">Cofactor biosynthesis; NAD(+) biosynthesis; nicotinate D-ribonucleotide from nicotinate: step 1/1.</text>
</comment>
<accession>A0A086Z241</accession>
<dbReference type="EC" id="6.3.4.21" evidence="3 9"/>
<dbReference type="PIRSF" id="PIRSF000484">
    <property type="entry name" value="NAPRT"/>
    <property type="match status" value="1"/>
</dbReference>
<dbReference type="Gene3D" id="3.20.140.10">
    <property type="entry name" value="nicotinate phosphoribosyltransferase"/>
    <property type="match status" value="1"/>
</dbReference>
<feature type="domain" description="Nicotinate/nicotinamide phosphoribosyltransferase" evidence="11">
    <location>
        <begin position="186"/>
        <end position="377"/>
    </location>
</feature>
<dbReference type="PANTHER" id="PTHR11098">
    <property type="entry name" value="NICOTINATE PHOSPHORIBOSYLTRANSFERASE"/>
    <property type="match status" value="1"/>
</dbReference>
<evidence type="ECO:0000259" key="11">
    <source>
        <dbReference type="Pfam" id="PF04095"/>
    </source>
</evidence>
<dbReference type="AlphaFoldDB" id="A0A086Z241"/>
<evidence type="ECO:0000256" key="9">
    <source>
        <dbReference type="RuleBase" id="RU365100"/>
    </source>
</evidence>
<dbReference type="SUPFAM" id="SSF51690">
    <property type="entry name" value="Nicotinate/Quinolinate PRTase C-terminal domain-like"/>
    <property type="match status" value="1"/>
</dbReference>
<comment type="catalytic activity">
    <reaction evidence="8 9">
        <text>5-phospho-alpha-D-ribose 1-diphosphate + nicotinate + ATP + H2O = nicotinate beta-D-ribonucleotide + ADP + phosphate + diphosphate</text>
        <dbReference type="Rhea" id="RHEA:36163"/>
        <dbReference type="ChEBI" id="CHEBI:15377"/>
        <dbReference type="ChEBI" id="CHEBI:30616"/>
        <dbReference type="ChEBI" id="CHEBI:32544"/>
        <dbReference type="ChEBI" id="CHEBI:33019"/>
        <dbReference type="ChEBI" id="CHEBI:43474"/>
        <dbReference type="ChEBI" id="CHEBI:57502"/>
        <dbReference type="ChEBI" id="CHEBI:58017"/>
        <dbReference type="ChEBI" id="CHEBI:456216"/>
        <dbReference type="EC" id="6.3.4.21"/>
    </reaction>
</comment>
<dbReference type="Pfam" id="PF17767">
    <property type="entry name" value="NAPRTase_N"/>
    <property type="match status" value="1"/>
</dbReference>
<dbReference type="InterPro" id="IPR006405">
    <property type="entry name" value="Nic_PRibTrfase_pncB"/>
</dbReference>
<dbReference type="SUPFAM" id="SSF54675">
    <property type="entry name" value="Nicotinate/Quinolinate PRTase N-terminal domain-like"/>
    <property type="match status" value="1"/>
</dbReference>
<protein>
    <recommendedName>
        <fullName evidence="3 9">Nicotinate phosphoribosyltransferase</fullName>
        <ecNumber evidence="3 9">6.3.4.21</ecNumber>
    </recommendedName>
</protein>
<dbReference type="STRING" id="1437605.AB656_07390"/>
<keyword evidence="5 9" id="KW-0436">Ligase</keyword>
<dbReference type="UniPathway" id="UPA00253">
    <property type="reaction ID" value="UER00457"/>
</dbReference>
<sequence>MNGRSPGRRASTGPVRQLSRGARRNERVMSMCPGAGAPTALLTDMYEYTMLDAALQDGTADRRCVFEVYTRHLPLGRRYGVAAGAGRLMESIDAFHPSEDDLRFLSDRHIVSPPTLRWLEDYRFSGSIRGYREGETFFPDSPILQVEGTFAQCTLLETLILSTLNYDSAVASAASRMVSVAEGRPCMDMGARRANEWAAVSAARSAIVGGFQGTSNLQAAKLYDLPAIGTAAHCFTLLHDSERDAFASQIQALGKGTTLLTDTYSVREAVQTAVELAGPDLGGVRLDSGDLASLAQQVRALLDSLGARKATITVTNDLDEYAIAALKTAPVDSYGVGTQLVTGSGAPTCAMVYKLVEREGADGSMVPVAKRSVGKASMPGRKLAFRALEDGRAVSEQVVAGGEEALDAFQPPEGWRNLLDTYMEDGETNPDFVGREALLRARDRRAASLAELPIAAMSLMKDEPVIPTLTQSLG</sequence>
<dbReference type="NCBIfam" id="TIGR01513">
    <property type="entry name" value="NAPRTase_put"/>
    <property type="match status" value="1"/>
</dbReference>
<evidence type="ECO:0000313" key="14">
    <source>
        <dbReference type="Proteomes" id="UP000029015"/>
    </source>
</evidence>
<evidence type="ECO:0000256" key="1">
    <source>
        <dbReference type="ARBA" id="ARBA00004952"/>
    </source>
</evidence>
<dbReference type="InterPro" id="IPR013785">
    <property type="entry name" value="Aldolase_TIM"/>
</dbReference>
<dbReference type="EMBL" id="JGYK01000001">
    <property type="protein sequence ID" value="KFI40591.1"/>
    <property type="molecule type" value="Genomic_DNA"/>
</dbReference>
<name>A0A086Z241_9BIFI</name>
<feature type="region of interest" description="Disordered" evidence="10">
    <location>
        <begin position="1"/>
        <end position="27"/>
    </location>
</feature>
<dbReference type="CDD" id="cd01570">
    <property type="entry name" value="NAPRTase_A"/>
    <property type="match status" value="1"/>
</dbReference>
<keyword evidence="13" id="KW-0328">Glycosyltransferase</keyword>
<comment type="PTM">
    <text evidence="9">Transiently phosphorylated on a His residue during the reaction cycle. Phosphorylation strongly increases the affinity for substrates and increases the rate of nicotinate D-ribonucleotide production. Dephosphorylation regenerates the low-affinity form of the enzyme, leading to product release.</text>
</comment>
<dbReference type="InterPro" id="IPR007229">
    <property type="entry name" value="Nic_PRibTrfase-Fam"/>
</dbReference>
<keyword evidence="7 9" id="KW-0808">Transferase</keyword>
<dbReference type="Pfam" id="PF04095">
    <property type="entry name" value="NAPRTase"/>
    <property type="match status" value="1"/>
</dbReference>
<evidence type="ECO:0000256" key="3">
    <source>
        <dbReference type="ARBA" id="ARBA00013236"/>
    </source>
</evidence>
<comment type="caution">
    <text evidence="13">The sequence shown here is derived from an EMBL/GenBank/DDBJ whole genome shotgun (WGS) entry which is preliminary data.</text>
</comment>
<dbReference type="InterPro" id="IPR040727">
    <property type="entry name" value="NAPRTase_N"/>
</dbReference>
<feature type="domain" description="Nicotinate phosphoribosyltransferase N-terminal" evidence="12">
    <location>
        <begin position="41"/>
        <end position="165"/>
    </location>
</feature>
<dbReference type="GO" id="GO:0016757">
    <property type="term" value="F:glycosyltransferase activity"/>
    <property type="evidence" value="ECO:0007669"/>
    <property type="project" value="UniProtKB-KW"/>
</dbReference>
<evidence type="ECO:0000313" key="13">
    <source>
        <dbReference type="EMBL" id="KFI40591.1"/>
    </source>
</evidence>
<keyword evidence="14" id="KW-1185">Reference proteome</keyword>
<organism evidence="13 14">
    <name type="scientific">Bifidobacterium actinocoloniiforme DSM 22766</name>
    <dbReference type="NCBI Taxonomy" id="1437605"/>
    <lineage>
        <taxon>Bacteria</taxon>
        <taxon>Bacillati</taxon>
        <taxon>Actinomycetota</taxon>
        <taxon>Actinomycetes</taxon>
        <taxon>Bifidobacteriales</taxon>
        <taxon>Bifidobacteriaceae</taxon>
        <taxon>Bifidobacterium</taxon>
    </lineage>
</organism>
<comment type="function">
    <text evidence="9">Catalyzes the first step in the biosynthesis of NAD from nicotinic acid, the ATP-dependent synthesis of beta-nicotinate D-ribonucleotide from nicotinate and 5-phospho-D-ribose 1-phosphate.</text>
</comment>
<dbReference type="Gene3D" id="3.20.20.70">
    <property type="entry name" value="Aldolase class I"/>
    <property type="match status" value="1"/>
</dbReference>
<reference evidence="13 14" key="1">
    <citation type="submission" date="2014-03" db="EMBL/GenBank/DDBJ databases">
        <title>Genomics of Bifidobacteria.</title>
        <authorList>
            <person name="Ventura M."/>
            <person name="Milani C."/>
            <person name="Lugli G.A."/>
        </authorList>
    </citation>
    <scope>NUCLEOTIDE SEQUENCE [LARGE SCALE GENOMIC DNA]</scope>
    <source>
        <strain evidence="13 14">DSM 22766</strain>
    </source>
</reference>
<dbReference type="eggNOG" id="COG1488">
    <property type="taxonomic scope" value="Bacteria"/>
</dbReference>
<dbReference type="NCBIfam" id="NF009131">
    <property type="entry name" value="PRK12484.1"/>
    <property type="match status" value="1"/>
</dbReference>
<dbReference type="InterPro" id="IPR036068">
    <property type="entry name" value="Nicotinate_pribotase-like_C"/>
</dbReference>
<evidence type="ECO:0000256" key="10">
    <source>
        <dbReference type="SAM" id="MobiDB-lite"/>
    </source>
</evidence>
<evidence type="ECO:0000256" key="6">
    <source>
        <dbReference type="ARBA" id="ARBA00022642"/>
    </source>
</evidence>
<evidence type="ECO:0000256" key="4">
    <source>
        <dbReference type="ARBA" id="ARBA00022553"/>
    </source>
</evidence>
<evidence type="ECO:0000256" key="5">
    <source>
        <dbReference type="ARBA" id="ARBA00022598"/>
    </source>
</evidence>
<dbReference type="GO" id="GO:0004516">
    <property type="term" value="F:nicotinate phosphoribosyltransferase activity"/>
    <property type="evidence" value="ECO:0007669"/>
    <property type="project" value="UniProtKB-UniRule"/>
</dbReference>